<organism evidence="4 5">
    <name type="scientific">Cryptococcus depauperatus CBS 7841</name>
    <dbReference type="NCBI Taxonomy" id="1295531"/>
    <lineage>
        <taxon>Eukaryota</taxon>
        <taxon>Fungi</taxon>
        <taxon>Dikarya</taxon>
        <taxon>Basidiomycota</taxon>
        <taxon>Agaricomycotina</taxon>
        <taxon>Tremellomycetes</taxon>
        <taxon>Tremellales</taxon>
        <taxon>Cryptococcaceae</taxon>
        <taxon>Cryptococcus</taxon>
    </lineage>
</organism>
<dbReference type="AlphaFoldDB" id="A0AAJ8M1Y3"/>
<feature type="compositionally biased region" description="Low complexity" evidence="2">
    <location>
        <begin position="385"/>
        <end position="411"/>
    </location>
</feature>
<dbReference type="FunFam" id="1.25.40.90:FF:000006">
    <property type="entry name" value="Clathrin interactor 1"/>
    <property type="match status" value="1"/>
</dbReference>
<dbReference type="PANTHER" id="PTHR12276:SF45">
    <property type="entry name" value="CLATHRIN INTERACTOR 1"/>
    <property type="match status" value="1"/>
</dbReference>
<feature type="compositionally biased region" description="Gly residues" evidence="2">
    <location>
        <begin position="492"/>
        <end position="501"/>
    </location>
</feature>
<dbReference type="GO" id="GO:0005543">
    <property type="term" value="F:phospholipid binding"/>
    <property type="evidence" value="ECO:0007669"/>
    <property type="project" value="TreeGrafter"/>
</dbReference>
<feature type="coiled-coil region" evidence="1">
    <location>
        <begin position="147"/>
        <end position="174"/>
    </location>
</feature>
<evidence type="ECO:0000313" key="5">
    <source>
        <dbReference type="Proteomes" id="UP000094043"/>
    </source>
</evidence>
<evidence type="ECO:0000313" key="4">
    <source>
        <dbReference type="EMBL" id="WVN88558.1"/>
    </source>
</evidence>
<name>A0AAJ8M1Y3_9TREE</name>
<dbReference type="GO" id="GO:0006897">
    <property type="term" value="P:endocytosis"/>
    <property type="evidence" value="ECO:0007669"/>
    <property type="project" value="TreeGrafter"/>
</dbReference>
<protein>
    <recommendedName>
        <fullName evidence="3">ENTH domain-containing protein</fullName>
    </recommendedName>
</protein>
<dbReference type="RefSeq" id="XP_066069258.1">
    <property type="nucleotide sequence ID" value="XM_066213161.1"/>
</dbReference>
<evidence type="ECO:0000256" key="2">
    <source>
        <dbReference type="SAM" id="MobiDB-lite"/>
    </source>
</evidence>
<dbReference type="PANTHER" id="PTHR12276">
    <property type="entry name" value="EPSIN/ENT-RELATED"/>
    <property type="match status" value="1"/>
</dbReference>
<dbReference type="Gene3D" id="1.25.40.90">
    <property type="match status" value="1"/>
</dbReference>
<dbReference type="GO" id="GO:0030125">
    <property type="term" value="C:clathrin vesicle coat"/>
    <property type="evidence" value="ECO:0007669"/>
    <property type="project" value="TreeGrafter"/>
</dbReference>
<dbReference type="GO" id="GO:0030276">
    <property type="term" value="F:clathrin binding"/>
    <property type="evidence" value="ECO:0007669"/>
    <property type="project" value="TreeGrafter"/>
</dbReference>
<evidence type="ECO:0000259" key="3">
    <source>
        <dbReference type="PROSITE" id="PS50942"/>
    </source>
</evidence>
<dbReference type="EMBL" id="CP143787">
    <property type="protein sequence ID" value="WVN88558.1"/>
    <property type="molecule type" value="Genomic_DNA"/>
</dbReference>
<feature type="region of interest" description="Disordered" evidence="2">
    <location>
        <begin position="192"/>
        <end position="212"/>
    </location>
</feature>
<reference evidence="4" key="3">
    <citation type="submission" date="2024-01" db="EMBL/GenBank/DDBJ databases">
        <authorList>
            <person name="Coelho M.A."/>
            <person name="David-Palma M."/>
            <person name="Shea T."/>
            <person name="Sun S."/>
            <person name="Cuomo C.A."/>
            <person name="Heitman J."/>
        </authorList>
    </citation>
    <scope>NUCLEOTIDE SEQUENCE</scope>
    <source>
        <strain evidence="4">CBS 7841</strain>
    </source>
</reference>
<feature type="region of interest" description="Disordered" evidence="2">
    <location>
        <begin position="385"/>
        <end position="427"/>
    </location>
</feature>
<reference evidence="4" key="2">
    <citation type="journal article" date="2022" name="Elife">
        <title>Obligate sexual reproduction of a homothallic fungus closely related to the Cryptococcus pathogenic species complex.</title>
        <authorList>
            <person name="Passer A.R."/>
            <person name="Clancey S.A."/>
            <person name="Shea T."/>
            <person name="David-Palma M."/>
            <person name="Averette A.F."/>
            <person name="Boekhout T."/>
            <person name="Porcel B.M."/>
            <person name="Nowrousian M."/>
            <person name="Cuomo C.A."/>
            <person name="Sun S."/>
            <person name="Heitman J."/>
            <person name="Coelho M.A."/>
        </authorList>
    </citation>
    <scope>NUCLEOTIDE SEQUENCE</scope>
    <source>
        <strain evidence="4">CBS 7841</strain>
    </source>
</reference>
<keyword evidence="5" id="KW-1185">Reference proteome</keyword>
<keyword evidence="1" id="KW-0175">Coiled coil</keyword>
<evidence type="ECO:0000256" key="1">
    <source>
        <dbReference type="SAM" id="Coils"/>
    </source>
</evidence>
<gene>
    <name evidence="4" type="ORF">L203_103769</name>
</gene>
<reference evidence="4" key="1">
    <citation type="submission" date="2016-06" db="EMBL/GenBank/DDBJ databases">
        <authorList>
            <person name="Cuomo C."/>
            <person name="Litvintseva A."/>
            <person name="Heitman J."/>
            <person name="Chen Y."/>
            <person name="Sun S."/>
            <person name="Springer D."/>
            <person name="Dromer F."/>
            <person name="Young S."/>
            <person name="Zeng Q."/>
            <person name="Chapman S."/>
            <person name="Gujja S."/>
            <person name="Saif S."/>
            <person name="Birren B."/>
        </authorList>
    </citation>
    <scope>NUCLEOTIDE SEQUENCE</scope>
    <source>
        <strain evidence="4">CBS 7841</strain>
    </source>
</reference>
<feature type="compositionally biased region" description="Low complexity" evidence="2">
    <location>
        <begin position="481"/>
        <end position="491"/>
    </location>
</feature>
<feature type="domain" description="ENTH" evidence="3">
    <location>
        <begin position="28"/>
        <end position="161"/>
    </location>
</feature>
<dbReference type="InterPro" id="IPR008942">
    <property type="entry name" value="ENTH_VHS"/>
</dbReference>
<dbReference type="CDD" id="cd16992">
    <property type="entry name" value="ENTH_Ent3"/>
    <property type="match status" value="1"/>
</dbReference>
<dbReference type="GO" id="GO:0005829">
    <property type="term" value="C:cytosol"/>
    <property type="evidence" value="ECO:0007669"/>
    <property type="project" value="GOC"/>
</dbReference>
<sequence length="501" mass="53451">MELIDSLAKQASQITMYDVKSYYTQAKNAILNVSEMEAKVKEATNDDPWGASSTLMQQIADGTHSFSHFNEIMPTIYSRFMEKEAREWRQIYKALTLLEFLVKNGSERVVDDARAHVSTIKMLRSFHYIDDKGKDQGINGKNRASEIALLLSDVEKIRAERRKARANKNKYQGVGNDGSNFATAAGGRYGGFGSDSLGDGSPRFGGDSGEYEANDYRSSLRSFRDTSSQQLQYEEYEGADDFDEPPRRTTSISHKTSSRTGATVPPKTVSKDKKVENVKEVNLFDFDDEPVSSLAPAITNAAPVAADDDFDDFQSAVSGPSAVPSAALAAPKPTSNNVFDLLNSTAPLAPSTTLQQATLATNPVASPPISTTSAPNYGGFTTSFSSSSATPSLATAKNSRSHLSSQSSTTTPAALSPKPTGGSATFDDLLASSLSSIGKPMAQQKPLSGKTIKDLEKEKINNTLWGSVPLPSAGPGNSGDKAPSQPQAPAKPGGGFGDLLL</sequence>
<accession>A0AAJ8M1Y3</accession>
<feature type="region of interest" description="Disordered" evidence="2">
    <location>
        <begin position="463"/>
        <end position="501"/>
    </location>
</feature>
<feature type="region of interest" description="Disordered" evidence="2">
    <location>
        <begin position="236"/>
        <end position="268"/>
    </location>
</feature>
<dbReference type="GO" id="GO:0005886">
    <property type="term" value="C:plasma membrane"/>
    <property type="evidence" value="ECO:0007669"/>
    <property type="project" value="TreeGrafter"/>
</dbReference>
<dbReference type="SUPFAM" id="SSF48464">
    <property type="entry name" value="ENTH/VHS domain"/>
    <property type="match status" value="1"/>
</dbReference>
<dbReference type="InterPro" id="IPR013809">
    <property type="entry name" value="ENTH"/>
</dbReference>
<dbReference type="GO" id="GO:0005768">
    <property type="term" value="C:endosome"/>
    <property type="evidence" value="ECO:0007669"/>
    <property type="project" value="TreeGrafter"/>
</dbReference>
<dbReference type="Proteomes" id="UP000094043">
    <property type="component" value="Chromosome 4"/>
</dbReference>
<dbReference type="GO" id="GO:0006895">
    <property type="term" value="P:Golgi to endosome transport"/>
    <property type="evidence" value="ECO:0007669"/>
    <property type="project" value="TreeGrafter"/>
</dbReference>
<dbReference type="Pfam" id="PF01417">
    <property type="entry name" value="ENTH"/>
    <property type="match status" value="1"/>
</dbReference>
<dbReference type="KEGG" id="cdep:91087979"/>
<dbReference type="SMART" id="SM00273">
    <property type="entry name" value="ENTH"/>
    <property type="match status" value="1"/>
</dbReference>
<dbReference type="PROSITE" id="PS50942">
    <property type="entry name" value="ENTH"/>
    <property type="match status" value="1"/>
</dbReference>
<feature type="compositionally biased region" description="Polar residues" evidence="2">
    <location>
        <begin position="248"/>
        <end position="261"/>
    </location>
</feature>
<proteinExistence type="predicted"/>
<dbReference type="GeneID" id="91087979"/>